<dbReference type="InterPro" id="IPR051793">
    <property type="entry name" value="NADH:flavin_oxidoreductase"/>
</dbReference>
<dbReference type="InterPro" id="IPR001155">
    <property type="entry name" value="OxRdtase_FMN_N"/>
</dbReference>
<sequence length="650" mass="70051">MTPYPHLFTPIKIGGQLIKNRIFSAPTGLMSYTARGHLTTENMAYYELKAKGGCGVVTLGESIVHAATGQSHDRQICLDDPHVLPSLTNTARAITRYGAVANIELSHGGKYAGLASIGGHKKERRPAYGPSHDILPSGEEVLEMPQKLIYEILDAYGAAADVAKRAGFGMVMVHAGHGWLFNQFLSPLENHRKDEFGGSLENRARFLLMALDRVRQAVGPGFPIQIRMNGDDFTEGGLHLEDYKELARMVESRVDLFNISCGSHERQELFVRTHPSAFLDHGCNVYLAAAIKQVVSKPVSCVGALGDPEQCEEIIASGQADIVELGRALLADPFLPKKAYTGQKEDITPCLRCFVCLGESVINGTNRCSVNPVIGAELEEKYYVAPPLRKKKVLVVGGGPAGMEAAITAARRGHEVLLYEKTDALGGALKFAEAVPFKQDLYRFTQCLIRRVESSGVKVTLNQRVDRALAEKVRPDVLIIAAGAQPVIPAIPGIASDKVVSVAQAEANPDALGERVVILGGGLVGCETGIHLGMKGKQVTIVEMRDTLAADVNMFHGMALGQELNKYVTAVTGGTGRAVTDGGLIYTDREGQEHLLPADAVLCAVGMRARTGVMEELWNVVDEQYVIGDCVKPAQVTQAISDAYYLAKSL</sequence>
<evidence type="ECO:0000259" key="10">
    <source>
        <dbReference type="Pfam" id="PF00724"/>
    </source>
</evidence>
<evidence type="ECO:0000256" key="9">
    <source>
        <dbReference type="ARBA" id="ARBA00023014"/>
    </source>
</evidence>
<comment type="cofactor">
    <cofactor evidence="1">
        <name>FMN</name>
        <dbReference type="ChEBI" id="CHEBI:58210"/>
    </cofactor>
</comment>
<dbReference type="CDD" id="cd02803">
    <property type="entry name" value="OYE_like_FMN_family"/>
    <property type="match status" value="1"/>
</dbReference>
<name>A0AAW6BZB7_FLAPL</name>
<dbReference type="RefSeq" id="WP_131970483.1">
    <property type="nucleotide sequence ID" value="NZ_CP095094.1"/>
</dbReference>
<dbReference type="Gene3D" id="3.20.20.70">
    <property type="entry name" value="Aldolase class I"/>
    <property type="match status" value="1"/>
</dbReference>
<dbReference type="GO" id="GO:0010181">
    <property type="term" value="F:FMN binding"/>
    <property type="evidence" value="ECO:0007669"/>
    <property type="project" value="InterPro"/>
</dbReference>
<comment type="caution">
    <text evidence="12">The sequence shown here is derived from an EMBL/GenBank/DDBJ whole genome shotgun (WGS) entry which is preliminary data.</text>
</comment>
<protein>
    <submittedName>
        <fullName evidence="12">FAD-dependent oxidoreductase</fullName>
    </submittedName>
</protein>
<comment type="cofactor">
    <cofactor evidence="2">
        <name>[4Fe-4S] cluster</name>
        <dbReference type="ChEBI" id="CHEBI:49883"/>
    </cofactor>
</comment>
<gene>
    <name evidence="12" type="ORF">PND83_07270</name>
</gene>
<evidence type="ECO:0000256" key="7">
    <source>
        <dbReference type="ARBA" id="ARBA00023002"/>
    </source>
</evidence>
<dbReference type="Gene3D" id="3.50.50.60">
    <property type="entry name" value="FAD/NAD(P)-binding domain"/>
    <property type="match status" value="2"/>
</dbReference>
<organism evidence="12 13">
    <name type="scientific">Flavonifractor plautii</name>
    <name type="common">Fusobacterium plautii</name>
    <dbReference type="NCBI Taxonomy" id="292800"/>
    <lineage>
        <taxon>Bacteria</taxon>
        <taxon>Bacillati</taxon>
        <taxon>Bacillota</taxon>
        <taxon>Clostridia</taxon>
        <taxon>Eubacteriales</taxon>
        <taxon>Oscillospiraceae</taxon>
        <taxon>Flavonifractor</taxon>
    </lineage>
</organism>
<evidence type="ECO:0000256" key="1">
    <source>
        <dbReference type="ARBA" id="ARBA00001917"/>
    </source>
</evidence>
<feature type="domain" description="FAD/NAD(P)-binding" evidence="11">
    <location>
        <begin position="391"/>
        <end position="640"/>
    </location>
</feature>
<keyword evidence="7" id="KW-0560">Oxidoreductase</keyword>
<dbReference type="Proteomes" id="UP001211006">
    <property type="component" value="Unassembled WGS sequence"/>
</dbReference>
<keyword evidence="8" id="KW-0408">Iron</keyword>
<dbReference type="AlphaFoldDB" id="A0AAW6BZB7"/>
<keyword evidence="9" id="KW-0411">Iron-sulfur</keyword>
<dbReference type="PRINTS" id="PR00469">
    <property type="entry name" value="PNDRDTASEII"/>
</dbReference>
<accession>A0AAW6BZB7</accession>
<dbReference type="InterPro" id="IPR013785">
    <property type="entry name" value="Aldolase_TIM"/>
</dbReference>
<evidence type="ECO:0000256" key="3">
    <source>
        <dbReference type="ARBA" id="ARBA00011048"/>
    </source>
</evidence>
<comment type="similarity">
    <text evidence="3">In the N-terminal section; belongs to the NADH:flavin oxidoreductase/NADH oxidase family.</text>
</comment>
<dbReference type="PANTHER" id="PTHR42917">
    <property type="entry name" value="2,4-DIENOYL-COA REDUCTASE"/>
    <property type="match status" value="1"/>
</dbReference>
<dbReference type="GO" id="GO:0016491">
    <property type="term" value="F:oxidoreductase activity"/>
    <property type="evidence" value="ECO:0007669"/>
    <property type="project" value="UniProtKB-KW"/>
</dbReference>
<evidence type="ECO:0000256" key="5">
    <source>
        <dbReference type="ARBA" id="ARBA00022643"/>
    </source>
</evidence>
<keyword evidence="4" id="KW-0285">Flavoprotein</keyword>
<keyword evidence="6" id="KW-0479">Metal-binding</keyword>
<evidence type="ECO:0000256" key="4">
    <source>
        <dbReference type="ARBA" id="ARBA00022630"/>
    </source>
</evidence>
<dbReference type="InterPro" id="IPR023753">
    <property type="entry name" value="FAD/NAD-binding_dom"/>
</dbReference>
<dbReference type="Gene3D" id="3.40.50.720">
    <property type="entry name" value="NAD(P)-binding Rossmann-like Domain"/>
    <property type="match status" value="2"/>
</dbReference>
<evidence type="ECO:0000256" key="8">
    <source>
        <dbReference type="ARBA" id="ARBA00023004"/>
    </source>
</evidence>
<evidence type="ECO:0000256" key="2">
    <source>
        <dbReference type="ARBA" id="ARBA00001966"/>
    </source>
</evidence>
<dbReference type="PANTHER" id="PTHR42917:SF2">
    <property type="entry name" value="2,4-DIENOYL-COA REDUCTASE [(2E)-ENOYL-COA-PRODUCING]"/>
    <property type="match status" value="1"/>
</dbReference>
<feature type="domain" description="NADH:flavin oxidoreductase/NADH oxidase N-terminal" evidence="10">
    <location>
        <begin position="7"/>
        <end position="343"/>
    </location>
</feature>
<dbReference type="PRINTS" id="PR00368">
    <property type="entry name" value="FADPNR"/>
</dbReference>
<evidence type="ECO:0000259" key="11">
    <source>
        <dbReference type="Pfam" id="PF07992"/>
    </source>
</evidence>
<evidence type="ECO:0000313" key="12">
    <source>
        <dbReference type="EMBL" id="MDB7905771.1"/>
    </source>
</evidence>
<evidence type="ECO:0000313" key="13">
    <source>
        <dbReference type="Proteomes" id="UP001211006"/>
    </source>
</evidence>
<dbReference type="InterPro" id="IPR036188">
    <property type="entry name" value="FAD/NAD-bd_sf"/>
</dbReference>
<dbReference type="EMBL" id="JAQLWO010000006">
    <property type="protein sequence ID" value="MDB7905771.1"/>
    <property type="molecule type" value="Genomic_DNA"/>
</dbReference>
<proteinExistence type="inferred from homology"/>
<reference evidence="12" key="1">
    <citation type="submission" date="2023-01" db="EMBL/GenBank/DDBJ databases">
        <title>Human gut microbiome strain richness.</title>
        <authorList>
            <person name="Chen-Liaw A."/>
        </authorList>
    </citation>
    <scope>NUCLEOTIDE SEQUENCE</scope>
    <source>
        <strain evidence="12">2225st1_A6_2225SCRN_200828</strain>
    </source>
</reference>
<dbReference type="Pfam" id="PF00724">
    <property type="entry name" value="Oxidored_FMN"/>
    <property type="match status" value="1"/>
</dbReference>
<dbReference type="GO" id="GO:0046872">
    <property type="term" value="F:metal ion binding"/>
    <property type="evidence" value="ECO:0007669"/>
    <property type="project" value="UniProtKB-KW"/>
</dbReference>
<dbReference type="SUPFAM" id="SSF51905">
    <property type="entry name" value="FAD/NAD(P)-binding domain"/>
    <property type="match status" value="1"/>
</dbReference>
<keyword evidence="5" id="KW-0288">FMN</keyword>
<dbReference type="GO" id="GO:0051536">
    <property type="term" value="F:iron-sulfur cluster binding"/>
    <property type="evidence" value="ECO:0007669"/>
    <property type="project" value="UniProtKB-KW"/>
</dbReference>
<dbReference type="Pfam" id="PF07992">
    <property type="entry name" value="Pyr_redox_2"/>
    <property type="match status" value="1"/>
</dbReference>
<evidence type="ECO:0000256" key="6">
    <source>
        <dbReference type="ARBA" id="ARBA00022723"/>
    </source>
</evidence>
<dbReference type="SUPFAM" id="SSF51395">
    <property type="entry name" value="FMN-linked oxidoreductases"/>
    <property type="match status" value="1"/>
</dbReference>